<dbReference type="Proteomes" id="UP000772434">
    <property type="component" value="Unassembled WGS sequence"/>
</dbReference>
<reference evidence="1" key="1">
    <citation type="submission" date="2020-11" db="EMBL/GenBank/DDBJ databases">
        <authorList>
            <consortium name="DOE Joint Genome Institute"/>
            <person name="Ahrendt S."/>
            <person name="Riley R."/>
            <person name="Andreopoulos W."/>
            <person name="Labutti K."/>
            <person name="Pangilinan J."/>
            <person name="Ruiz-Duenas F.J."/>
            <person name="Barrasa J.M."/>
            <person name="Sanchez-Garcia M."/>
            <person name="Camarero S."/>
            <person name="Miyauchi S."/>
            <person name="Serrano A."/>
            <person name="Linde D."/>
            <person name="Babiker R."/>
            <person name="Drula E."/>
            <person name="Ayuso-Fernandez I."/>
            <person name="Pacheco R."/>
            <person name="Padilla G."/>
            <person name="Ferreira P."/>
            <person name="Barriuso J."/>
            <person name="Kellner H."/>
            <person name="Castanera R."/>
            <person name="Alfaro M."/>
            <person name="Ramirez L."/>
            <person name="Pisabarro A.G."/>
            <person name="Kuo A."/>
            <person name="Tritt A."/>
            <person name="Lipzen A."/>
            <person name="He G."/>
            <person name="Yan M."/>
            <person name="Ng V."/>
            <person name="Cullen D."/>
            <person name="Martin F."/>
            <person name="Rosso M.-N."/>
            <person name="Henrissat B."/>
            <person name="Hibbett D."/>
            <person name="Martinez A.T."/>
            <person name="Grigoriev I.V."/>
        </authorList>
    </citation>
    <scope>NUCLEOTIDE SEQUENCE</scope>
    <source>
        <strain evidence="1">AH 40177</strain>
    </source>
</reference>
<evidence type="ECO:0000313" key="2">
    <source>
        <dbReference type="Proteomes" id="UP000772434"/>
    </source>
</evidence>
<comment type="caution">
    <text evidence="1">The sequence shown here is derived from an EMBL/GenBank/DDBJ whole genome shotgun (WGS) entry which is preliminary data.</text>
</comment>
<dbReference type="EMBL" id="JADNRY010000162">
    <property type="protein sequence ID" value="KAF9062789.1"/>
    <property type="molecule type" value="Genomic_DNA"/>
</dbReference>
<dbReference type="OrthoDB" id="3239511at2759"/>
<organism evidence="1 2">
    <name type="scientific">Rhodocollybia butyracea</name>
    <dbReference type="NCBI Taxonomy" id="206335"/>
    <lineage>
        <taxon>Eukaryota</taxon>
        <taxon>Fungi</taxon>
        <taxon>Dikarya</taxon>
        <taxon>Basidiomycota</taxon>
        <taxon>Agaricomycotina</taxon>
        <taxon>Agaricomycetes</taxon>
        <taxon>Agaricomycetidae</taxon>
        <taxon>Agaricales</taxon>
        <taxon>Marasmiineae</taxon>
        <taxon>Omphalotaceae</taxon>
        <taxon>Rhodocollybia</taxon>
    </lineage>
</organism>
<dbReference type="Pfam" id="PF18759">
    <property type="entry name" value="Plavaka"/>
    <property type="match status" value="1"/>
</dbReference>
<dbReference type="InterPro" id="IPR041078">
    <property type="entry name" value="Plavaka"/>
</dbReference>
<sequence>MAPRANLKSTSKQCPICHNIFNVQGFPMHFKGCTKEKEAEVLRIEYEKQMAQRQANREHSTAGQQAEVSTIEPPSFLPFGLLEQASGTNIVDTNPPNLQLHQRSEIPRVVSEELAQPKIDDIRVDFHPRSEKPSTTYHFQEYIRDHPHTYNIPTDFTPWKPFRTKLDFDVSEFALRAGLNTNLTNDLIGLLNRCAQGQDDMTIKDSNEMQAIWDLASFKSTEFQSDTVAVNYGGEDRIFEMHYRSLLDWMLDIVTNPELSSKLTWDAEKLYKFNGVKWERFIEEPWTADTWWKVQSQMPEGLHAKPFFIILYADKNKLSSFGTEKGYPVIARCANLPQDMRNGVGLGGGRLVGWLPVVKEDSRETGKKQWADFKSIVWHESFLKILESVTLISSTGQTLICADGIQRDLYPYILILSSDYEEQCVMTLIRGLRGLCPCPKCLVRKDDLSDLTKQSPLRTAQGTVDILKKVNTLTRQSDKEEILKQNGLRPYPNVFFKMVNSDPFAAVSFDNLHFCGSGLFEDHIFKQLKLHIEKSVGRNIAVTIDMRVSEMPRWPGLNHFNTVTNVSFNDGSKLEDIAKASIFLFAAHDQFPNDKAAFQLLKCLRAYLDMTMYAGLDLHLESTLEKLKDAILKLDKEVKVYDSLTYGTVKGVLRGFSTKPNEKVHGPLRKIYHDRTNFKNVAEQIVRINQQCMVAAAIQSQVLAIEEFAKGKNDSEDTKDSQHEALGGGHFYLGSLQKKLPLMDLEVQHSTAPVFQRFRIRLGEFMTKLLVSSGIPLPNNQHVKFIPNDTVIPAYYLKINYESEVTWCSEVDLLRSNPNFYKQSRYDFILVKTETGAMVAQLLYPFICIVGEKQYGIALIRPYKVVQRRSRLDKELGLIRLQREADSEFISIHSIIRGVVSPLVAAEDPQQTDRFLFDVLDGDTTLRMRKLFPYFFT</sequence>
<proteinExistence type="predicted"/>
<accession>A0A9P5PBZ8</accession>
<gene>
    <name evidence="1" type="ORF">BDP27DRAFT_1451594</name>
</gene>
<keyword evidence="2" id="KW-1185">Reference proteome</keyword>
<protein>
    <submittedName>
        <fullName evidence="1">Uncharacterized protein</fullName>
    </submittedName>
</protein>
<evidence type="ECO:0000313" key="1">
    <source>
        <dbReference type="EMBL" id="KAF9062789.1"/>
    </source>
</evidence>
<name>A0A9P5PBZ8_9AGAR</name>
<dbReference type="AlphaFoldDB" id="A0A9P5PBZ8"/>